<accession>A0A165XFF9</accession>
<reference evidence="1 2" key="1">
    <citation type="journal article" date="2016" name="Front. Microbiol.">
        <title>Comparative Genomic Analysis Reveals a Diverse Repertoire of Genes Involved in Prokaryote-Eukaryote Interactions within the Pseudovibrio Genus.</title>
        <authorList>
            <person name="Romano S."/>
            <person name="Fernandez-Guerra A."/>
            <person name="Reen F.J."/>
            <person name="Glockner F.O."/>
            <person name="Crowley S.P."/>
            <person name="O'Sullivan O."/>
            <person name="Cotter P.D."/>
            <person name="Adams C."/>
            <person name="Dobson A.D."/>
            <person name="O'Gara F."/>
        </authorList>
    </citation>
    <scope>NUCLEOTIDE SEQUENCE [LARGE SCALE GENOMIC DNA]</scope>
    <source>
        <strain evidence="1 2">Ad2</strain>
    </source>
</reference>
<name>A0A165XFF9_9HYPH</name>
<gene>
    <name evidence="1" type="ORF">PsAD2_02993</name>
</gene>
<dbReference type="AlphaFoldDB" id="A0A165XFF9"/>
<dbReference type="EMBL" id="LMCB01000030">
    <property type="protein sequence ID" value="KZL17657.1"/>
    <property type="molecule type" value="Genomic_DNA"/>
</dbReference>
<proteinExistence type="predicted"/>
<dbReference type="OrthoDB" id="9998617at2"/>
<dbReference type="STRING" id="989403.SAMN05421798_11089"/>
<evidence type="ECO:0000313" key="1">
    <source>
        <dbReference type="EMBL" id="KZL17657.1"/>
    </source>
</evidence>
<dbReference type="PATRIC" id="fig|989403.3.peg.3208"/>
<protein>
    <submittedName>
        <fullName evidence="1">Uncharacterized protein</fullName>
    </submittedName>
</protein>
<comment type="caution">
    <text evidence="1">The sequence shown here is derived from an EMBL/GenBank/DDBJ whole genome shotgun (WGS) entry which is preliminary data.</text>
</comment>
<sequence length="244" mass="28172">MNAILKALAAAQPISRRPGAPVVIPLAGFYRRSDKLEGKRYRFYAAMAREFDFENWHTKPAARSLTNKDVGRNGKKRDLRISRNNILVLDANSAPFEWLVFNDKLHDPTMHENIANDRADAGFRFRQDMSKAEISGLRSPDWMSEPTGSQGPKFLAGTKLEAMESISKLTKAMPKEYFDLLERVVWCDEWVWERKSGKGKRSIIVAVQRALDYAALHYNLLPKGEFWEKWLQSEERNKVSYYVE</sequence>
<evidence type="ECO:0000313" key="2">
    <source>
        <dbReference type="Proteomes" id="UP000076577"/>
    </source>
</evidence>
<dbReference type="Proteomes" id="UP000076577">
    <property type="component" value="Unassembled WGS sequence"/>
</dbReference>
<keyword evidence="2" id="KW-1185">Reference proteome</keyword>
<dbReference type="RefSeq" id="WP_068007423.1">
    <property type="nucleotide sequence ID" value="NZ_FOFM01000010.1"/>
</dbReference>
<organism evidence="1 2">
    <name type="scientific">Pseudovibrio axinellae</name>
    <dbReference type="NCBI Taxonomy" id="989403"/>
    <lineage>
        <taxon>Bacteria</taxon>
        <taxon>Pseudomonadati</taxon>
        <taxon>Pseudomonadota</taxon>
        <taxon>Alphaproteobacteria</taxon>
        <taxon>Hyphomicrobiales</taxon>
        <taxon>Stappiaceae</taxon>
        <taxon>Pseudovibrio</taxon>
    </lineage>
</organism>